<evidence type="ECO:0000256" key="3">
    <source>
        <dbReference type="SAM" id="Coils"/>
    </source>
</evidence>
<keyword evidence="2" id="KW-0964">Secreted</keyword>
<organism evidence="6 7">
    <name type="scientific">Pristionchus pacificus</name>
    <name type="common">Parasitic nematode worm</name>
    <dbReference type="NCBI Taxonomy" id="54126"/>
    <lineage>
        <taxon>Eukaryota</taxon>
        <taxon>Metazoa</taxon>
        <taxon>Ecdysozoa</taxon>
        <taxon>Nematoda</taxon>
        <taxon>Chromadorea</taxon>
        <taxon>Rhabditida</taxon>
        <taxon>Rhabditina</taxon>
        <taxon>Diplogasteromorpha</taxon>
        <taxon>Diplogasteroidea</taxon>
        <taxon>Neodiplogasteridae</taxon>
        <taxon>Pristionchus</taxon>
    </lineage>
</organism>
<keyword evidence="5" id="KW-0732">Signal</keyword>
<dbReference type="InterPro" id="IPR036444">
    <property type="entry name" value="PLipase_A2_dom_sf"/>
</dbReference>
<feature type="compositionally biased region" description="Acidic residues" evidence="4">
    <location>
        <begin position="1053"/>
        <end position="1062"/>
    </location>
</feature>
<feature type="compositionally biased region" description="Basic residues" evidence="4">
    <location>
        <begin position="1037"/>
        <end position="1048"/>
    </location>
</feature>
<feature type="chain" id="PRO_5043724942" evidence="5">
    <location>
        <begin position="18"/>
        <end position="1112"/>
    </location>
</feature>
<evidence type="ECO:0000256" key="5">
    <source>
        <dbReference type="SAM" id="SignalP"/>
    </source>
</evidence>
<feature type="compositionally biased region" description="Low complexity" evidence="4">
    <location>
        <begin position="761"/>
        <end position="777"/>
    </location>
</feature>
<feature type="compositionally biased region" description="Low complexity" evidence="4">
    <location>
        <begin position="373"/>
        <end position="392"/>
    </location>
</feature>
<gene>
    <name evidence="6" type="primary">WBGene00280526</name>
</gene>
<feature type="region of interest" description="Disordered" evidence="4">
    <location>
        <begin position="360"/>
        <end position="394"/>
    </location>
</feature>
<feature type="coiled-coil region" evidence="3">
    <location>
        <begin position="967"/>
        <end position="999"/>
    </location>
</feature>
<keyword evidence="7" id="KW-1185">Reference proteome</keyword>
<evidence type="ECO:0000313" key="6">
    <source>
        <dbReference type="EnsemblMetazoa" id="PPA42157.1"/>
    </source>
</evidence>
<dbReference type="GO" id="GO:0005576">
    <property type="term" value="C:extracellular region"/>
    <property type="evidence" value="ECO:0007669"/>
    <property type="project" value="UniProtKB-SubCell"/>
</dbReference>
<evidence type="ECO:0000256" key="1">
    <source>
        <dbReference type="ARBA" id="ARBA00004613"/>
    </source>
</evidence>
<dbReference type="GO" id="GO:0006644">
    <property type="term" value="P:phospholipid metabolic process"/>
    <property type="evidence" value="ECO:0007669"/>
    <property type="project" value="InterPro"/>
</dbReference>
<dbReference type="EnsemblMetazoa" id="PPA42157.1">
    <property type="protein sequence ID" value="PPA42157.1"/>
    <property type="gene ID" value="WBGene00280526"/>
</dbReference>
<feature type="compositionally biased region" description="Polar residues" evidence="4">
    <location>
        <begin position="785"/>
        <end position="797"/>
    </location>
</feature>
<dbReference type="InterPro" id="IPR033113">
    <property type="entry name" value="PLA2_histidine"/>
</dbReference>
<dbReference type="InterPro" id="IPR053322">
    <property type="entry name" value="PLA2-like"/>
</dbReference>
<proteinExistence type="predicted"/>
<feature type="coiled-coil region" evidence="3">
    <location>
        <begin position="901"/>
        <end position="939"/>
    </location>
</feature>
<accession>A0A8R1YXZ7</accession>
<dbReference type="AlphaFoldDB" id="A0A2A6C0V9"/>
<accession>A0A2A6C0V9</accession>
<sequence>MLLRLLCISLLPALIAGQEFQCGTDKIQSDIAKTVVQFNCKDKVADINKCCISHDGCYDQQQPRGTCDATFCSCVQAASVGNPLCGFYTNLFCDTAKVFGEPAYKKVGEEVKKRREKADEEAKAAAAAAAAAAINLEVRLRKEEAAARKAAAKAATTLVASAPEPAVAAAAAAAATTTASSVTIALPDVKKADTVKLTITKHVPKKEEAKVEEPKHEPKKEDVKTEEATPVTAKVEEAKPEVAKEEEKIEEAKPEVKIQEKKGAGESRHKEEKLPGEKGLKRAEPSSTITSVPAEKKQTSSEEDAELADLEARLAREERDLERAEAEQRRVLDALAARKAALREELRSFRAAQRALWRAKEESAASSDDAEETTAVVAPATTPTVVPSSTTTMDPILKARSARQKLEMRARHEFMKKKAEERKARASKTLKIEPTSTTTIAPVENAEEPVVTVTSDLVEGSGHQERTTVAGAGKWSDDDLIPEAESSTSLLQAGEAKSKATAAEAPTPAPAATPSPYIPVQQGQSGPEVVAAAEAAAAAQAAAYRAAKKVTPNPLAFTPFPDPMEKMREWMQPRTRGTPAPVTPDPAEIERMRVQKLARAEFERTIEMSKQANAQLAIRDHQLEQLAEAKMRSMAERKHAHPTAAPPLAYGIPGDGGAGAALHEFQRSLKAEPKSMIVDERMIEASQQPSSSDGLALSPEQEERIAERVKEVMSHISDTYRKSFAQPQLKKIEPGSENAFSQDDNDDAVQQRASINIRRAPPSSSSTPSPSTASTPSLVPPPTTFNNLFHNVPSNSEPRPFAEVKTPSEATTVASVFHAKHSDRTTAALPENDPSATVFHRKDPLPITQFLQDHEAIDTLSSIDVGGLTRGEEEEERAPSQHLREGFTPVADEAGPFESLLQEAQEHLRQSQQRVDQLIKDQRLKIEREEKERKRLLEEVRYLARFGVTGAQHERKLQMRITRRLKLAEQRRLLEARKRRREEKRKARLALQRQLAERANESEWSRRLDQEAKVKALEDSTRVPDNSLEEDAPTTTTKKRSHHKKHRPTTTAEPEDDEDSSVEDTKSRRKHSRHAKNELDSDSYEAYEQWLRWREKRKLARRKHANESEAEE</sequence>
<evidence type="ECO:0000256" key="2">
    <source>
        <dbReference type="ARBA" id="ARBA00022525"/>
    </source>
</evidence>
<feature type="region of interest" description="Disordered" evidence="4">
    <location>
        <begin position="415"/>
        <end position="516"/>
    </location>
</feature>
<feature type="compositionally biased region" description="Basic and acidic residues" evidence="4">
    <location>
        <begin position="206"/>
        <end position="227"/>
    </location>
</feature>
<dbReference type="Proteomes" id="UP000005239">
    <property type="component" value="Unassembled WGS sequence"/>
</dbReference>
<dbReference type="PROSITE" id="PS00118">
    <property type="entry name" value="PA2_HIS"/>
    <property type="match status" value="1"/>
</dbReference>
<dbReference type="GO" id="GO:0050482">
    <property type="term" value="P:arachidonate secretion"/>
    <property type="evidence" value="ECO:0007669"/>
    <property type="project" value="InterPro"/>
</dbReference>
<dbReference type="PANTHER" id="PTHR34228">
    <property type="entry name" value="PROTEIN CBG09474-RELATED"/>
    <property type="match status" value="1"/>
</dbReference>
<feature type="signal peptide" evidence="5">
    <location>
        <begin position="1"/>
        <end position="17"/>
    </location>
</feature>
<dbReference type="OrthoDB" id="5781547at2759"/>
<comment type="subcellular location">
    <subcellularLocation>
        <location evidence="1">Secreted</location>
    </subcellularLocation>
</comment>
<feature type="compositionally biased region" description="Basic and acidic residues" evidence="4">
    <location>
        <begin position="415"/>
        <end position="424"/>
    </location>
</feature>
<evidence type="ECO:0000313" key="7">
    <source>
        <dbReference type="Proteomes" id="UP000005239"/>
    </source>
</evidence>
<dbReference type="SUPFAM" id="SSF48619">
    <property type="entry name" value="Phospholipase A2, PLA2"/>
    <property type="match status" value="1"/>
</dbReference>
<feature type="region of interest" description="Disordered" evidence="4">
    <location>
        <begin position="206"/>
        <end position="313"/>
    </location>
</feature>
<keyword evidence="3" id="KW-0175">Coiled coil</keyword>
<reference evidence="7" key="1">
    <citation type="journal article" date="2008" name="Nat. Genet.">
        <title>The Pristionchus pacificus genome provides a unique perspective on nematode lifestyle and parasitism.</title>
        <authorList>
            <person name="Dieterich C."/>
            <person name="Clifton S.W."/>
            <person name="Schuster L.N."/>
            <person name="Chinwalla A."/>
            <person name="Delehaunty K."/>
            <person name="Dinkelacker I."/>
            <person name="Fulton L."/>
            <person name="Fulton R."/>
            <person name="Godfrey J."/>
            <person name="Minx P."/>
            <person name="Mitreva M."/>
            <person name="Roeseler W."/>
            <person name="Tian H."/>
            <person name="Witte H."/>
            <person name="Yang S.P."/>
            <person name="Wilson R.K."/>
            <person name="Sommer R.J."/>
        </authorList>
    </citation>
    <scope>NUCLEOTIDE SEQUENCE [LARGE SCALE GENOMIC DNA]</scope>
    <source>
        <strain evidence="7">PS312</strain>
    </source>
</reference>
<reference evidence="6" key="2">
    <citation type="submission" date="2022-06" db="UniProtKB">
        <authorList>
            <consortium name="EnsemblMetazoa"/>
        </authorList>
    </citation>
    <scope>IDENTIFICATION</scope>
    <source>
        <strain evidence="6">PS312</strain>
    </source>
</reference>
<feature type="region of interest" description="Disordered" evidence="4">
    <location>
        <begin position="1015"/>
        <end position="1081"/>
    </location>
</feature>
<feature type="region of interest" description="Disordered" evidence="4">
    <location>
        <begin position="757"/>
        <end position="804"/>
    </location>
</feature>
<feature type="compositionally biased region" description="Pro residues" evidence="4">
    <location>
        <begin position="507"/>
        <end position="516"/>
    </location>
</feature>
<dbReference type="GO" id="GO:0004623">
    <property type="term" value="F:phospholipase A2 activity"/>
    <property type="evidence" value="ECO:0007669"/>
    <property type="project" value="InterPro"/>
</dbReference>
<evidence type="ECO:0000256" key="4">
    <source>
        <dbReference type="SAM" id="MobiDB-lite"/>
    </source>
</evidence>
<protein>
    <submittedName>
        <fullName evidence="6">Uncharacterized protein</fullName>
    </submittedName>
</protein>
<feature type="compositionally biased region" description="Basic and acidic residues" evidence="4">
    <location>
        <begin position="234"/>
        <end position="284"/>
    </location>
</feature>
<name>A0A2A6C0V9_PRIPA</name>
<dbReference type="PANTHER" id="PTHR34228:SF4">
    <property type="entry name" value="VENOM PROTEIN"/>
    <property type="match status" value="1"/>
</dbReference>